<accession>A0A1L3KIL5</accession>
<proteinExistence type="evidence at protein level"/>
<dbReference type="EMDB" id="EMD-52007"/>
<reference evidence="2" key="2">
    <citation type="submission" date="2024-11" db="PDB data bank">
        <title>pT=3 virus like particle of ssRNA phage Hubei14.</title>
        <authorList>
            <person name="Kalnins G."/>
        </authorList>
    </citation>
    <scope>STRUCTURE BY ELECTRON MICROSCOPY (2.90 ANGSTROMS) OF 2-118</scope>
</reference>
<keyword evidence="2" id="KW-0002">3D-structure</keyword>
<evidence type="ECO:0007829" key="2">
    <source>
        <dbReference type="PDB" id="9HAU"/>
    </source>
</evidence>
<organism evidence="1">
    <name type="scientific">Hubei levi-like virus 14</name>
    <dbReference type="NCBI Taxonomy" id="1922913"/>
    <lineage>
        <taxon>Viruses</taxon>
        <taxon>Riboviria</taxon>
    </lineage>
</organism>
<protein>
    <submittedName>
        <fullName evidence="1">Uncharacterized protein</fullName>
    </submittedName>
</protein>
<reference evidence="1" key="1">
    <citation type="journal article" date="2016" name="Nature">
        <title>Redefining the invertebrate RNA virosphere.</title>
        <authorList>
            <person name="Shi M."/>
            <person name="Lin X.D."/>
            <person name="Tian J.H."/>
            <person name="Chen L.J."/>
            <person name="Chen X."/>
            <person name="Li C.X."/>
            <person name="Qin X.C."/>
            <person name="Li J."/>
            <person name="Cao J.P."/>
            <person name="Eden J.S."/>
            <person name="Buchmann J."/>
            <person name="Wang W."/>
            <person name="Xu J."/>
            <person name="Holmes E.C."/>
            <person name="Zhang Y.Z."/>
        </authorList>
    </citation>
    <scope>NUCLEOTIDE SEQUENCE</scope>
    <source>
        <strain evidence="1">SZmix15676</strain>
    </source>
</reference>
<dbReference type="PDB" id="9HAU">
    <property type="method" value="EM"/>
    <property type="resolution" value="2.90 A"/>
    <property type="chains" value="AA/AC/AD/AE/AG/AH/AI/AK/AL/AM/AO/AP/AQ/AS/AT/AU/AW/AX/AY/BA/BB/BC/BE/BF/BG/BI/BJ/BK/BM/BN=2-118"/>
</dbReference>
<evidence type="ECO:0000313" key="1">
    <source>
        <dbReference type="EMBL" id="APG77194.1"/>
    </source>
</evidence>
<sequence length="118" mass="12503">MLSIGTKNVSIYRNTADEVIYAGPAHDVTNVDTVSLRRSLPVKKGSDNGTMRGNMNFAKSFPNGDKKSLVVVNLTAHVPVGVDATAVRTWMTSEVFPGATSSVTLDLATKGVIHLSDA</sequence>
<dbReference type="EMBL" id="KX883571">
    <property type="protein sequence ID" value="APG77194.1"/>
    <property type="molecule type" value="Genomic_RNA"/>
</dbReference>
<name>A0A1L3KIL5_9VIRU</name>